<gene>
    <name evidence="1" type="ORF">PsYK624_059100</name>
</gene>
<organism evidence="1 2">
    <name type="scientific">Phanerochaete sordida</name>
    <dbReference type="NCBI Taxonomy" id="48140"/>
    <lineage>
        <taxon>Eukaryota</taxon>
        <taxon>Fungi</taxon>
        <taxon>Dikarya</taxon>
        <taxon>Basidiomycota</taxon>
        <taxon>Agaricomycotina</taxon>
        <taxon>Agaricomycetes</taxon>
        <taxon>Polyporales</taxon>
        <taxon>Phanerochaetaceae</taxon>
        <taxon>Phanerochaete</taxon>
    </lineage>
</organism>
<dbReference type="EMBL" id="BPQB01000014">
    <property type="protein sequence ID" value="GJE89802.1"/>
    <property type="molecule type" value="Genomic_DNA"/>
</dbReference>
<proteinExistence type="predicted"/>
<comment type="caution">
    <text evidence="1">The sequence shown here is derived from an EMBL/GenBank/DDBJ whole genome shotgun (WGS) entry which is preliminary data.</text>
</comment>
<protein>
    <submittedName>
        <fullName evidence="1">Uncharacterized protein</fullName>
    </submittedName>
</protein>
<evidence type="ECO:0000313" key="1">
    <source>
        <dbReference type="EMBL" id="GJE89802.1"/>
    </source>
</evidence>
<name>A0A9P3LDD2_9APHY</name>
<reference evidence="1 2" key="1">
    <citation type="submission" date="2021-08" db="EMBL/GenBank/DDBJ databases">
        <title>Draft Genome Sequence of Phanerochaete sordida strain YK-624.</title>
        <authorList>
            <person name="Mori T."/>
            <person name="Dohra H."/>
            <person name="Suzuki T."/>
            <person name="Kawagishi H."/>
            <person name="Hirai H."/>
        </authorList>
    </citation>
    <scope>NUCLEOTIDE SEQUENCE [LARGE SCALE GENOMIC DNA]</scope>
    <source>
        <strain evidence="1 2">YK-624</strain>
    </source>
</reference>
<accession>A0A9P3LDD2</accession>
<dbReference type="Proteomes" id="UP000703269">
    <property type="component" value="Unassembled WGS sequence"/>
</dbReference>
<dbReference type="AlphaFoldDB" id="A0A9P3LDD2"/>
<keyword evidence="2" id="KW-1185">Reference proteome</keyword>
<sequence length="66" mass="6895">MDWDHANLNPLDLRESCSKDDMGFILWCGASGAVSAAGETALTLAGGCTKVPSSTVRARVPGACRR</sequence>
<evidence type="ECO:0000313" key="2">
    <source>
        <dbReference type="Proteomes" id="UP000703269"/>
    </source>
</evidence>